<proteinExistence type="predicted"/>
<dbReference type="Proteomes" id="UP000198372">
    <property type="component" value="Unassembled WGS sequence"/>
</dbReference>
<evidence type="ECO:0000313" key="3">
    <source>
        <dbReference type="Proteomes" id="UP000198372"/>
    </source>
</evidence>
<dbReference type="EMBL" id="FMSP01000003">
    <property type="protein sequence ID" value="SCV68221.1"/>
    <property type="molecule type" value="Genomic_DNA"/>
</dbReference>
<evidence type="ECO:0000256" key="1">
    <source>
        <dbReference type="SAM" id="MobiDB-lite"/>
    </source>
</evidence>
<evidence type="ECO:0000313" key="2">
    <source>
        <dbReference type="EMBL" id="SCV68221.1"/>
    </source>
</evidence>
<feature type="compositionally biased region" description="Pro residues" evidence="1">
    <location>
        <begin position="37"/>
        <end position="54"/>
    </location>
</feature>
<name>A0A238F810_9BASI</name>
<protein>
    <submittedName>
        <fullName evidence="2">BQ2448_342 protein</fullName>
    </submittedName>
</protein>
<feature type="compositionally biased region" description="Polar residues" evidence="1">
    <location>
        <begin position="57"/>
        <end position="67"/>
    </location>
</feature>
<organism evidence="2 3">
    <name type="scientific">Microbotryum intermedium</name>
    <dbReference type="NCBI Taxonomy" id="269621"/>
    <lineage>
        <taxon>Eukaryota</taxon>
        <taxon>Fungi</taxon>
        <taxon>Dikarya</taxon>
        <taxon>Basidiomycota</taxon>
        <taxon>Pucciniomycotina</taxon>
        <taxon>Microbotryomycetes</taxon>
        <taxon>Microbotryales</taxon>
        <taxon>Microbotryaceae</taxon>
        <taxon>Microbotryum</taxon>
    </lineage>
</organism>
<dbReference type="AlphaFoldDB" id="A0A238F810"/>
<gene>
    <name evidence="2" type="ORF">BQ2448_342</name>
</gene>
<keyword evidence="3" id="KW-1185">Reference proteome</keyword>
<feature type="region of interest" description="Disordered" evidence="1">
    <location>
        <begin position="29"/>
        <end position="67"/>
    </location>
</feature>
<sequence>MAPHPLANALLDVGVNLVVPQLKRIINNSAKDHKARPPPQPASSPASSPYPPPNQDAGASSTVNCLNDGAQQSAGRLHNCGTKWQATGVLHCGNLTREGQKVCIKECYTGRLGPEGTHGGSGNSRQRIEFLSWPPSEPGQVHLYQWRYHLEAFDYDYPSSGAFFTFMQLLTRDQRDGPPAIFRLDLVGREVRAQCHYGTPQGQPRGKWAVPLSEFEGKTMDHVLRVKYGQAGYIHYRVTDAETGKVVIEFDMDGIDVAAKATVKCGMYRNTVCGPAAFAVGDFRFKRVA</sequence>
<accession>A0A238F810</accession>
<dbReference type="OrthoDB" id="2538281at2759"/>
<reference evidence="3" key="1">
    <citation type="submission" date="2016-09" db="EMBL/GenBank/DDBJ databases">
        <authorList>
            <person name="Jeantristanb JTB J.-T."/>
            <person name="Ricardo R."/>
        </authorList>
    </citation>
    <scope>NUCLEOTIDE SEQUENCE [LARGE SCALE GENOMIC DNA]</scope>
</reference>